<proteinExistence type="predicted"/>
<gene>
    <name evidence="2" type="ORF">NYR02_14635</name>
</gene>
<keyword evidence="1" id="KW-0732">Signal</keyword>
<evidence type="ECO:0000313" key="3">
    <source>
        <dbReference type="Proteomes" id="UP001147830"/>
    </source>
</evidence>
<feature type="signal peptide" evidence="1">
    <location>
        <begin position="1"/>
        <end position="19"/>
    </location>
</feature>
<sequence length="187" mass="19778">MMKRLLIIFASFMPTYGFALEPLSAEDLSAVSGQGGVYLSGDITINENGGPLNVDGPSANGYSWQTSCTTASTDKRCGGRIAVNSGAGGGWLVLDNIRGRFSFEGLTLRTRKINSDFDGDGAAFNSDVFEIGLPNNLNYEDASFTIANSNSARPTDTGFMQTDIMTVNINGKANLQGNLLIFPTGAP</sequence>
<accession>A0A9X2WH49</accession>
<name>A0A9X2WH49_9GAMM</name>
<dbReference type="EMBL" id="JAOANI010000028">
    <property type="protein sequence ID" value="MCT7360255.1"/>
    <property type="molecule type" value="Genomic_DNA"/>
</dbReference>
<keyword evidence="3" id="KW-1185">Reference proteome</keyword>
<evidence type="ECO:0008006" key="4">
    <source>
        <dbReference type="Google" id="ProtNLM"/>
    </source>
</evidence>
<dbReference type="Proteomes" id="UP001147830">
    <property type="component" value="Unassembled WGS sequence"/>
</dbReference>
<protein>
    <recommendedName>
        <fullName evidence="4">MSHA biogenesis protein MshQ</fullName>
    </recommendedName>
</protein>
<evidence type="ECO:0000256" key="1">
    <source>
        <dbReference type="SAM" id="SignalP"/>
    </source>
</evidence>
<dbReference type="AlphaFoldDB" id="A0A9X2WH49"/>
<organism evidence="2 3">
    <name type="scientific">Thalassolituus pacificus</name>
    <dbReference type="NCBI Taxonomy" id="2975440"/>
    <lineage>
        <taxon>Bacteria</taxon>
        <taxon>Pseudomonadati</taxon>
        <taxon>Pseudomonadota</taxon>
        <taxon>Gammaproteobacteria</taxon>
        <taxon>Oceanospirillales</taxon>
        <taxon>Oceanospirillaceae</taxon>
        <taxon>Thalassolituus</taxon>
    </lineage>
</organism>
<reference evidence="2" key="1">
    <citation type="journal article" date="2022" name="Front. Microbiol.">
        <title>Genome-based taxonomic rearrangement of Oceanobacter-related bacteria including the description of Thalassolituus hydrocarbonoclasticus sp. nov. and Thalassolituus pacificus sp. nov. and emended description of the genus Thalassolituus.</title>
        <authorList>
            <person name="Dong C."/>
            <person name="Wei L."/>
            <person name="Wang J."/>
            <person name="Lai Q."/>
            <person name="Huang Z."/>
            <person name="Shao Z."/>
        </authorList>
    </citation>
    <scope>NUCLEOTIDE SEQUENCE</scope>
    <source>
        <strain evidence="2">59MF3M-4</strain>
    </source>
</reference>
<reference evidence="2" key="2">
    <citation type="submission" date="2022-08" db="EMBL/GenBank/DDBJ databases">
        <authorList>
            <person name="Dong C."/>
        </authorList>
    </citation>
    <scope>NUCLEOTIDE SEQUENCE</scope>
    <source>
        <strain evidence="2">59MF3M-4</strain>
    </source>
</reference>
<dbReference type="RefSeq" id="WP_260977098.1">
    <property type="nucleotide sequence ID" value="NZ_JAOANI010000028.1"/>
</dbReference>
<feature type="chain" id="PRO_5040989382" description="MSHA biogenesis protein MshQ" evidence="1">
    <location>
        <begin position="20"/>
        <end position="187"/>
    </location>
</feature>
<evidence type="ECO:0000313" key="2">
    <source>
        <dbReference type="EMBL" id="MCT7360255.1"/>
    </source>
</evidence>
<comment type="caution">
    <text evidence="2">The sequence shown here is derived from an EMBL/GenBank/DDBJ whole genome shotgun (WGS) entry which is preliminary data.</text>
</comment>